<dbReference type="AlphaFoldDB" id="A0A0G1KNC0"/>
<dbReference type="PANTHER" id="PTHR43393:SF3">
    <property type="entry name" value="LYSINE DECARBOXYLASE-LIKE PROTEIN"/>
    <property type="match status" value="1"/>
</dbReference>
<dbReference type="Gene3D" id="3.40.50.450">
    <property type="match status" value="1"/>
</dbReference>
<dbReference type="GO" id="GO:0005829">
    <property type="term" value="C:cytosol"/>
    <property type="evidence" value="ECO:0007669"/>
    <property type="project" value="TreeGrafter"/>
</dbReference>
<sequence>MPEETFTLAANPTYTINKIAFLGGAAWKENDQTYKDAYETAKLLAQNGYEIVNGGGPGVMRASTYGARAGKGKVLAVTYHPNKPKRHYEGTDPLNIPDEEVVTLDYFDRTKVMLQNTDLHIVFNGSLGTLSELGMTWISSWIHEPNKKPIILYGLFWQDIVNALAVHMCISAEEIKILKILGSPTEVLEYIKSIDAKQGV</sequence>
<protein>
    <recommendedName>
        <fullName evidence="3">Rossmann fold nucleotide-binding protein</fullName>
    </recommendedName>
</protein>
<dbReference type="EMBL" id="LCJU01000002">
    <property type="protein sequence ID" value="KKT85151.1"/>
    <property type="molecule type" value="Genomic_DNA"/>
</dbReference>
<organism evidence="1 2">
    <name type="scientific">candidate division WWE3 bacterium GW2011_GWC2_44_9</name>
    <dbReference type="NCBI Taxonomy" id="1619125"/>
    <lineage>
        <taxon>Bacteria</taxon>
        <taxon>Katanobacteria</taxon>
    </lineage>
</organism>
<dbReference type="SUPFAM" id="SSF102405">
    <property type="entry name" value="MCP/YpsA-like"/>
    <property type="match status" value="1"/>
</dbReference>
<dbReference type="Pfam" id="PF18306">
    <property type="entry name" value="LDcluster4"/>
    <property type="match status" value="1"/>
</dbReference>
<evidence type="ECO:0000313" key="1">
    <source>
        <dbReference type="EMBL" id="KKT85151.1"/>
    </source>
</evidence>
<evidence type="ECO:0000313" key="2">
    <source>
        <dbReference type="Proteomes" id="UP000034504"/>
    </source>
</evidence>
<reference evidence="1 2" key="1">
    <citation type="journal article" date="2015" name="Nature">
        <title>rRNA introns, odd ribosomes, and small enigmatic genomes across a large radiation of phyla.</title>
        <authorList>
            <person name="Brown C.T."/>
            <person name="Hug L.A."/>
            <person name="Thomas B.C."/>
            <person name="Sharon I."/>
            <person name="Castelle C.J."/>
            <person name="Singh A."/>
            <person name="Wilkins M.J."/>
            <person name="Williams K.H."/>
            <person name="Banfield J.F."/>
        </authorList>
    </citation>
    <scope>NUCLEOTIDE SEQUENCE [LARGE SCALE GENOMIC DNA]</scope>
</reference>
<gene>
    <name evidence="1" type="ORF">UW82_C0002G0021</name>
</gene>
<proteinExistence type="predicted"/>
<dbReference type="InterPro" id="IPR052341">
    <property type="entry name" value="LOG_family_nucleotidases"/>
</dbReference>
<dbReference type="PANTHER" id="PTHR43393">
    <property type="entry name" value="CYTOKININ RIBOSIDE 5'-MONOPHOSPHATE PHOSPHORIBOHYDROLASE"/>
    <property type="match status" value="1"/>
</dbReference>
<accession>A0A0G1KNC0</accession>
<evidence type="ECO:0008006" key="3">
    <source>
        <dbReference type="Google" id="ProtNLM"/>
    </source>
</evidence>
<dbReference type="Proteomes" id="UP000034504">
    <property type="component" value="Unassembled WGS sequence"/>
</dbReference>
<dbReference type="InterPro" id="IPR041164">
    <property type="entry name" value="LDcluster4"/>
</dbReference>
<name>A0A0G1KNC0_UNCKA</name>
<comment type="caution">
    <text evidence="1">The sequence shown here is derived from an EMBL/GenBank/DDBJ whole genome shotgun (WGS) entry which is preliminary data.</text>
</comment>